<proteinExistence type="predicted"/>
<dbReference type="KEGG" id="beq:BEWA_035870"/>
<dbReference type="GeneID" id="15807955"/>
<feature type="signal peptide" evidence="1">
    <location>
        <begin position="1"/>
        <end position="16"/>
    </location>
</feature>
<protein>
    <submittedName>
        <fullName evidence="2">Signal peptide containing protein</fullName>
    </submittedName>
</protein>
<comment type="caution">
    <text evidence="2">The sequence shown here is derived from an EMBL/GenBank/DDBJ whole genome shotgun (WGS) entry which is preliminary data.</text>
</comment>
<organism evidence="2 3">
    <name type="scientific">Theileria equi strain WA</name>
    <dbReference type="NCBI Taxonomy" id="1537102"/>
    <lineage>
        <taxon>Eukaryota</taxon>
        <taxon>Sar</taxon>
        <taxon>Alveolata</taxon>
        <taxon>Apicomplexa</taxon>
        <taxon>Aconoidasida</taxon>
        <taxon>Piroplasmida</taxon>
        <taxon>Theileriidae</taxon>
        <taxon>Theileria</taxon>
    </lineage>
</organism>
<dbReference type="Proteomes" id="UP000031512">
    <property type="component" value="Unassembled WGS sequence"/>
</dbReference>
<sequence length="325" mass="37632">MIPLVVIAILTATITAIEVQLDISSDQVPDNLIKDVHLSPDISNIMFIPLGYTVVSQVNDKEQVIWKARPGQTCSHFRVYSLYGENRLAIAKISKVQTVETVDCRKLLTEETKPIKVGKKDGKRRPKSESYFPDVQLASRSDTMEKRRTRLFSDSTPSQPIGEPEEQETLHFENLCGTWSFMTAEMYKEELAKLQCERKLDLAKEVSPIVFTKNPCDSFSGRGHMIVPYTKFKVRSVFYNDDLLWSANRINHEEGKCEYAVIYEYSVIREGKLEDVCFVHLYISHGLFFEHLYMYKMGSTWTTCSYNRFFDMLVEYNENVEETKF</sequence>
<feature type="chain" id="PRO_5003952591" evidence="1">
    <location>
        <begin position="17"/>
        <end position="325"/>
    </location>
</feature>
<evidence type="ECO:0000313" key="3">
    <source>
        <dbReference type="Proteomes" id="UP000031512"/>
    </source>
</evidence>
<dbReference type="RefSeq" id="XP_004833003.1">
    <property type="nucleotide sequence ID" value="XM_004832946.1"/>
</dbReference>
<name>L1LDX3_THEEQ</name>
<dbReference type="AlphaFoldDB" id="L1LDX3"/>
<reference evidence="2 3" key="1">
    <citation type="journal article" date="2012" name="BMC Genomics">
        <title>Comparative genomic analysis and phylogenetic position of Theileria equi.</title>
        <authorList>
            <person name="Kappmeyer L.S."/>
            <person name="Thiagarajan M."/>
            <person name="Herndon D.R."/>
            <person name="Ramsay J.D."/>
            <person name="Caler E."/>
            <person name="Djikeng A."/>
            <person name="Gillespie J.J."/>
            <person name="Lau A.O."/>
            <person name="Roalson E.H."/>
            <person name="Silva J.C."/>
            <person name="Silva M.G."/>
            <person name="Suarez C.E."/>
            <person name="Ueti M.W."/>
            <person name="Nene V.M."/>
            <person name="Mealey R.H."/>
            <person name="Knowles D.P."/>
            <person name="Brayton K.A."/>
        </authorList>
    </citation>
    <scope>NUCLEOTIDE SEQUENCE [LARGE SCALE GENOMIC DNA]</scope>
    <source>
        <strain evidence="2 3">WA</strain>
    </source>
</reference>
<dbReference type="EMBL" id="ACOU01000002">
    <property type="protein sequence ID" value="EKX73551.1"/>
    <property type="molecule type" value="Genomic_DNA"/>
</dbReference>
<dbReference type="VEuPathDB" id="PiroplasmaDB:BEWA_035870"/>
<gene>
    <name evidence="2" type="ORF">BEWA_035870</name>
</gene>
<keyword evidence="3" id="KW-1185">Reference proteome</keyword>
<evidence type="ECO:0000256" key="1">
    <source>
        <dbReference type="SAM" id="SignalP"/>
    </source>
</evidence>
<evidence type="ECO:0000313" key="2">
    <source>
        <dbReference type="EMBL" id="EKX73551.1"/>
    </source>
</evidence>
<accession>L1LDX3</accession>
<dbReference type="Pfam" id="PF04385">
    <property type="entry name" value="FAINT"/>
    <property type="match status" value="1"/>
</dbReference>
<keyword evidence="1" id="KW-0732">Signal</keyword>
<dbReference type="InterPro" id="IPR007480">
    <property type="entry name" value="DUF529"/>
</dbReference>